<protein>
    <submittedName>
        <fullName evidence="2">Uncharacterized protein</fullName>
    </submittedName>
</protein>
<dbReference type="Proteomes" id="UP001234178">
    <property type="component" value="Unassembled WGS sequence"/>
</dbReference>
<accession>A0ABR0AIM7</accession>
<reference evidence="2 3" key="1">
    <citation type="journal article" date="2023" name="Nucleic Acids Res.">
        <title>The hologenome of Daphnia magna reveals possible DNA methylation and microbiome-mediated evolution of the host genome.</title>
        <authorList>
            <person name="Chaturvedi A."/>
            <person name="Li X."/>
            <person name="Dhandapani V."/>
            <person name="Marshall H."/>
            <person name="Kissane S."/>
            <person name="Cuenca-Cambronero M."/>
            <person name="Asole G."/>
            <person name="Calvet F."/>
            <person name="Ruiz-Romero M."/>
            <person name="Marangio P."/>
            <person name="Guigo R."/>
            <person name="Rago D."/>
            <person name="Mirbahai L."/>
            <person name="Eastwood N."/>
            <person name="Colbourne J.K."/>
            <person name="Zhou J."/>
            <person name="Mallon E."/>
            <person name="Orsini L."/>
        </authorList>
    </citation>
    <scope>NUCLEOTIDE SEQUENCE [LARGE SCALE GENOMIC DNA]</scope>
    <source>
        <strain evidence="2">LRV0_1</strain>
    </source>
</reference>
<comment type="caution">
    <text evidence="2">The sequence shown here is derived from an EMBL/GenBank/DDBJ whole genome shotgun (WGS) entry which is preliminary data.</text>
</comment>
<organism evidence="2 3">
    <name type="scientific">Daphnia magna</name>
    <dbReference type="NCBI Taxonomy" id="35525"/>
    <lineage>
        <taxon>Eukaryota</taxon>
        <taxon>Metazoa</taxon>
        <taxon>Ecdysozoa</taxon>
        <taxon>Arthropoda</taxon>
        <taxon>Crustacea</taxon>
        <taxon>Branchiopoda</taxon>
        <taxon>Diplostraca</taxon>
        <taxon>Cladocera</taxon>
        <taxon>Anomopoda</taxon>
        <taxon>Daphniidae</taxon>
        <taxon>Daphnia</taxon>
    </lineage>
</organism>
<proteinExistence type="predicted"/>
<evidence type="ECO:0000256" key="1">
    <source>
        <dbReference type="SAM" id="MobiDB-lite"/>
    </source>
</evidence>
<evidence type="ECO:0000313" key="2">
    <source>
        <dbReference type="EMBL" id="KAK4024823.1"/>
    </source>
</evidence>
<name>A0ABR0AIM7_9CRUS</name>
<keyword evidence="3" id="KW-1185">Reference proteome</keyword>
<feature type="region of interest" description="Disordered" evidence="1">
    <location>
        <begin position="128"/>
        <end position="148"/>
    </location>
</feature>
<gene>
    <name evidence="2" type="ORF">OUZ56_010317</name>
</gene>
<evidence type="ECO:0000313" key="3">
    <source>
        <dbReference type="Proteomes" id="UP001234178"/>
    </source>
</evidence>
<sequence length="148" mass="16700">MAYCKGDGGTVRTMKTQVGYRQTLRRSQNLLTDNFETHHEATVFTPNTSVEHFPQSLAIATPSLRNELNVEVGIGETGITVNTNIHLHPYLASATTSMSIQWKYYNVTIRCCRLEGSEWERVTTCRTDHPLSPHVTGSSMLHHDRPDQ</sequence>
<dbReference type="EMBL" id="JAOYFB010000037">
    <property type="protein sequence ID" value="KAK4024823.1"/>
    <property type="molecule type" value="Genomic_DNA"/>
</dbReference>